<dbReference type="Proteomes" id="UP000199428">
    <property type="component" value="Unassembled WGS sequence"/>
</dbReference>
<feature type="domain" description="Fibronectin type III-like" evidence="5">
    <location>
        <begin position="310"/>
        <end position="386"/>
    </location>
</feature>
<dbReference type="InterPro" id="IPR002772">
    <property type="entry name" value="Glyco_hydro_3_C"/>
</dbReference>
<evidence type="ECO:0000259" key="5">
    <source>
        <dbReference type="SMART" id="SM01217"/>
    </source>
</evidence>
<evidence type="ECO:0000256" key="2">
    <source>
        <dbReference type="ARBA" id="ARBA00022801"/>
    </source>
</evidence>
<dbReference type="InterPro" id="IPR001764">
    <property type="entry name" value="Glyco_hydro_3_N"/>
</dbReference>
<dbReference type="AlphaFoldDB" id="A0A1G5RSZ5"/>
<dbReference type="PANTHER" id="PTHR42715:SF10">
    <property type="entry name" value="BETA-GLUCOSIDASE"/>
    <property type="match status" value="1"/>
</dbReference>
<dbReference type="Pfam" id="PF00933">
    <property type="entry name" value="Glyco_hydro_3"/>
    <property type="match status" value="1"/>
</dbReference>
<dbReference type="Gene3D" id="3.20.20.300">
    <property type="entry name" value="Glycoside hydrolase, family 3, N-terminal domain"/>
    <property type="match status" value="1"/>
</dbReference>
<accession>A0A1G5RSZ5</accession>
<dbReference type="InterPro" id="IPR017853">
    <property type="entry name" value="GH"/>
</dbReference>
<dbReference type="InterPro" id="IPR036962">
    <property type="entry name" value="Glyco_hydro_3_N_sf"/>
</dbReference>
<evidence type="ECO:0000256" key="1">
    <source>
        <dbReference type="ARBA" id="ARBA00005336"/>
    </source>
</evidence>
<evidence type="ECO:0000313" key="6">
    <source>
        <dbReference type="EMBL" id="SCZ76938.1"/>
    </source>
</evidence>
<dbReference type="EMBL" id="FMWK01000002">
    <property type="protein sequence ID" value="SCZ76938.1"/>
    <property type="molecule type" value="Genomic_DNA"/>
</dbReference>
<dbReference type="SUPFAM" id="SSF52279">
    <property type="entry name" value="Beta-D-glucan exohydrolase, C-terminal domain"/>
    <property type="match status" value="1"/>
</dbReference>
<dbReference type="PRINTS" id="PR00133">
    <property type="entry name" value="GLHYDRLASE3"/>
</dbReference>
<dbReference type="RefSeq" id="WP_090160992.1">
    <property type="nucleotide sequence ID" value="NZ_FMWK01000002.1"/>
</dbReference>
<dbReference type="SUPFAM" id="SSF51445">
    <property type="entry name" value="(Trans)glycosidases"/>
    <property type="match status" value="1"/>
</dbReference>
<gene>
    <name evidence="6" type="ORF">SAMN02910350_00524</name>
</gene>
<evidence type="ECO:0000256" key="4">
    <source>
        <dbReference type="RuleBase" id="RU361161"/>
    </source>
</evidence>
<evidence type="ECO:0000313" key="7">
    <source>
        <dbReference type="Proteomes" id="UP000199428"/>
    </source>
</evidence>
<dbReference type="GO" id="GO:0005975">
    <property type="term" value="P:carbohydrate metabolic process"/>
    <property type="evidence" value="ECO:0007669"/>
    <property type="project" value="InterPro"/>
</dbReference>
<dbReference type="PROSITE" id="PS00775">
    <property type="entry name" value="GLYCOSYL_HYDROL_F3"/>
    <property type="match status" value="1"/>
</dbReference>
<keyword evidence="2 4" id="KW-0378">Hydrolase</keyword>
<dbReference type="GO" id="GO:0004553">
    <property type="term" value="F:hydrolase activity, hydrolyzing O-glycosyl compounds"/>
    <property type="evidence" value="ECO:0007669"/>
    <property type="project" value="InterPro"/>
</dbReference>
<protein>
    <submittedName>
        <fullName evidence="6">Beta-glucosidase</fullName>
    </submittedName>
</protein>
<reference evidence="6 7" key="1">
    <citation type="submission" date="2016-10" db="EMBL/GenBank/DDBJ databases">
        <authorList>
            <person name="de Groot N.N."/>
        </authorList>
    </citation>
    <scope>NUCLEOTIDE SEQUENCE [LARGE SCALE GENOMIC DNA]</scope>
    <source>
        <strain evidence="6 7">DSM 10317</strain>
    </source>
</reference>
<dbReference type="InterPro" id="IPR036881">
    <property type="entry name" value="Glyco_hydro_3_C_sf"/>
</dbReference>
<keyword evidence="4" id="KW-0326">Glycosidase</keyword>
<evidence type="ECO:0000256" key="3">
    <source>
        <dbReference type="ARBA" id="ARBA00023277"/>
    </source>
</evidence>
<dbReference type="InterPro" id="IPR050288">
    <property type="entry name" value="Cellulose_deg_GH3"/>
</dbReference>
<dbReference type="InterPro" id="IPR026891">
    <property type="entry name" value="Fn3-like"/>
</dbReference>
<dbReference type="Gene3D" id="3.40.50.1700">
    <property type="entry name" value="Glycoside hydrolase family 3 C-terminal domain"/>
    <property type="match status" value="1"/>
</dbReference>
<dbReference type="Gene3D" id="2.60.40.10">
    <property type="entry name" value="Immunoglobulins"/>
    <property type="match status" value="1"/>
</dbReference>
<organism evidence="6 7">
    <name type="scientific">Pseudobutyrivibrio xylanivorans</name>
    <dbReference type="NCBI Taxonomy" id="185007"/>
    <lineage>
        <taxon>Bacteria</taxon>
        <taxon>Bacillati</taxon>
        <taxon>Bacillota</taxon>
        <taxon>Clostridia</taxon>
        <taxon>Lachnospirales</taxon>
        <taxon>Lachnospiraceae</taxon>
        <taxon>Pseudobutyrivibrio</taxon>
    </lineage>
</organism>
<proteinExistence type="inferred from homology"/>
<name>A0A1G5RSZ5_PSEXY</name>
<dbReference type="SMART" id="SM01217">
    <property type="entry name" value="Fn3_like"/>
    <property type="match status" value="1"/>
</dbReference>
<dbReference type="InterPro" id="IPR019800">
    <property type="entry name" value="Glyco_hydro_3_AS"/>
</dbReference>
<dbReference type="PANTHER" id="PTHR42715">
    <property type="entry name" value="BETA-GLUCOSIDASE"/>
    <property type="match status" value="1"/>
</dbReference>
<dbReference type="Pfam" id="PF01915">
    <property type="entry name" value="Glyco_hydro_3_C"/>
    <property type="match status" value="1"/>
</dbReference>
<comment type="similarity">
    <text evidence="1 4">Belongs to the glycosyl hydrolase 3 family.</text>
</comment>
<keyword evidence="3" id="KW-0119">Carbohydrate metabolism</keyword>
<sequence length="937" mass="104313">MGSKLFDTEKFASVARRAVAEGVVLLENDGVLPLQAGCNIALFGRSQFNYYKSGTGSGGMVNTKYVIGVREAFEADERFVLNEDLKATYDEWIKDNPFDAGVGWASEPWFQKEMPVTKELAKKAAESSDLAIVLIGRTAGEDQDNSVSQGSYLLTDDEHEMLKNVTEAFEKTIVLLNVGNIIDMNWMEKYNTSAVLYIWQGGQEGGYGAVDVLSGDVNPSGRLTDTIAKDIEDYPSTPNFGGKETNIQREDIYVGYRYFETFAQDKVLYPFGYGLSYTTFDIQAGNCLYDGDKVTIKATVKNTGDVAGQQVVQVYVSKDQGVLGNPAMELVEFGKTKELAPGESQDLEFVITNYQLSSFDDSGVTSHKNAYVMQAGVYEFYVGENVRTTVEAGEIKLQDLKVIEQLSEAMAPVVPFTRIKPVKLADGSFKTLYEDVPTATVDSEKFRKETLPTEMKKKEGKTFKLADVLDKKCTMNDFVAQLSDEELCCIVRGEGMSSPKVTPGCGGAYGGVTDSLLEKGIPVACCSDGPSGIRMDSGKRAFAMPNGTCLACAWNLELVEELYNWEGLELRKNKIDCLLGPGMNIHRHPLNGRNFEYFSEDPFVTGKNASAMLKGMHKYGVTGTIKHFCMNTQETGRHTVEHVASQRAIREIYLKGFEMAVREAGAHAVMTTYGSVNGYYTSSSYDLVTRILREEWGFDGIVMTDWWAKGGKSYHGNNSDMAAIVRAQNDLYMVTSSSEDNTNKDNTAEALADGTLTRAELQRCAANICKWIMEKPVMNRYLERDNDLDIQLASEVDDDELDFDKMIDLRIDESGVAEINPKEIKTARNTTNMVTVSFKERGDYKLSLTVRAAENLSDLAQIPLSIFKDKELVKMVTLTGEDKEWQTIEVPFVGCAMTFFLKLYFAQDGMEIKDIKFSLEKSREEEFRLMFARMGEE</sequence>
<dbReference type="Pfam" id="PF14310">
    <property type="entry name" value="Fn3-like"/>
    <property type="match status" value="1"/>
</dbReference>
<dbReference type="InterPro" id="IPR013783">
    <property type="entry name" value="Ig-like_fold"/>
</dbReference>